<dbReference type="RefSeq" id="WP_021643365.1">
    <property type="nucleotide sequence ID" value="NZ_KE993011.1"/>
</dbReference>
<dbReference type="PANTHER" id="PTHR43861">
    <property type="entry name" value="TRANS-ACONITATE 2-METHYLTRANSFERASE-RELATED"/>
    <property type="match status" value="1"/>
</dbReference>
<dbReference type="SUPFAM" id="SSF53335">
    <property type="entry name" value="S-adenosyl-L-methionine-dependent methyltransferases"/>
    <property type="match status" value="1"/>
</dbReference>
<evidence type="ECO:0000313" key="3">
    <source>
        <dbReference type="Proteomes" id="UP000016491"/>
    </source>
</evidence>
<dbReference type="AlphaFoldDB" id="A0ABC9U477"/>
<dbReference type="Pfam" id="PF13847">
    <property type="entry name" value="Methyltransf_31"/>
    <property type="match status" value="1"/>
</dbReference>
<reference evidence="2 3" key="1">
    <citation type="submission" date="2013-07" db="EMBL/GenBank/DDBJ databases">
        <authorList>
            <person name="Weinstock G."/>
            <person name="Sodergren E."/>
            <person name="Wylie T."/>
            <person name="Fulton L."/>
            <person name="Fulton R."/>
            <person name="Fronick C."/>
            <person name="O'Laughlin M."/>
            <person name="Godfrey J."/>
            <person name="Miner T."/>
            <person name="Herter B."/>
            <person name="Appelbaum E."/>
            <person name="Cordes M."/>
            <person name="Lek S."/>
            <person name="Wollam A."/>
            <person name="Pepin K.H."/>
            <person name="Palsikar V.B."/>
            <person name="Mitreva M."/>
            <person name="Wilson R.K."/>
        </authorList>
    </citation>
    <scope>NUCLEOTIDE SEQUENCE [LARGE SCALE GENOMIC DNA]</scope>
    <source>
        <strain evidence="2 3">ATCC 14940</strain>
    </source>
</reference>
<keyword evidence="2" id="KW-0489">Methyltransferase</keyword>
<dbReference type="GO" id="GO:0008168">
    <property type="term" value="F:methyltransferase activity"/>
    <property type="evidence" value="ECO:0007669"/>
    <property type="project" value="UniProtKB-KW"/>
</dbReference>
<dbReference type="CDD" id="cd02440">
    <property type="entry name" value="AdoMet_MTases"/>
    <property type="match status" value="1"/>
</dbReference>
<gene>
    <name evidence="2" type="ORF">CLOSYM_00227</name>
</gene>
<accession>A0ABC9U477</accession>
<sequence>MGRANKMKQEQENYSENEAYWNKRSEIFDTQILTTYEEAYRKTIDYTKKYLKDSDKALDIGCGTGVTTIDLAGSVAEMTAVDTAPEMLRQAREKAKKAEAGNIDFIQGDMFMEELKPGTYDAVMIFNVLLYMPDQAAAMKRLQELVKPGGYIFVAADCLKHSFTKEALRKWYRSRTGKMPFVEFYTPESLEQMIENGGFEIMEREALFERPVNYFLVARKKVTVQPSAKP</sequence>
<evidence type="ECO:0000313" key="2">
    <source>
        <dbReference type="EMBL" id="ERI80565.1"/>
    </source>
</evidence>
<dbReference type="Gene3D" id="3.40.50.150">
    <property type="entry name" value="Vaccinia Virus protein VP39"/>
    <property type="match status" value="1"/>
</dbReference>
<feature type="domain" description="Methyltransferase" evidence="1">
    <location>
        <begin position="52"/>
        <end position="166"/>
    </location>
</feature>
<name>A0ABC9U477_CLOSY</name>
<organism evidence="2 3">
    <name type="scientific">[Clostridium] symbiosum ATCC 14940</name>
    <dbReference type="NCBI Taxonomy" id="411472"/>
    <lineage>
        <taxon>Bacteria</taxon>
        <taxon>Bacillati</taxon>
        <taxon>Bacillota</taxon>
        <taxon>Clostridia</taxon>
        <taxon>Lachnospirales</taxon>
        <taxon>Lachnospiraceae</taxon>
        <taxon>Otoolea</taxon>
    </lineage>
</organism>
<dbReference type="GO" id="GO:0032259">
    <property type="term" value="P:methylation"/>
    <property type="evidence" value="ECO:0007669"/>
    <property type="project" value="UniProtKB-KW"/>
</dbReference>
<comment type="caution">
    <text evidence="2">The sequence shown here is derived from an EMBL/GenBank/DDBJ whole genome shotgun (WGS) entry which is preliminary data.</text>
</comment>
<dbReference type="EMBL" id="AWSU01000019">
    <property type="protein sequence ID" value="ERI80565.1"/>
    <property type="molecule type" value="Genomic_DNA"/>
</dbReference>
<protein>
    <submittedName>
        <fullName evidence="2">Methyltransferase domain protein</fullName>
    </submittedName>
</protein>
<dbReference type="InterPro" id="IPR029063">
    <property type="entry name" value="SAM-dependent_MTases_sf"/>
</dbReference>
<evidence type="ECO:0000259" key="1">
    <source>
        <dbReference type="Pfam" id="PF13847"/>
    </source>
</evidence>
<proteinExistence type="predicted"/>
<dbReference type="InterPro" id="IPR025714">
    <property type="entry name" value="Methyltranfer_dom"/>
</dbReference>
<keyword evidence="2" id="KW-0808">Transferase</keyword>
<dbReference type="Proteomes" id="UP000016491">
    <property type="component" value="Unassembled WGS sequence"/>
</dbReference>
<dbReference type="PANTHER" id="PTHR43861:SF1">
    <property type="entry name" value="TRANS-ACONITATE 2-METHYLTRANSFERASE"/>
    <property type="match status" value="1"/>
</dbReference>